<feature type="region of interest" description="Disordered" evidence="4">
    <location>
        <begin position="638"/>
        <end position="723"/>
    </location>
</feature>
<accession>A0AAD3E0C7</accession>
<dbReference type="PROSITE" id="PS51450">
    <property type="entry name" value="LRR"/>
    <property type="match status" value="3"/>
</dbReference>
<feature type="compositionally biased region" description="Gly residues" evidence="4">
    <location>
        <begin position="477"/>
        <end position="494"/>
    </location>
</feature>
<comment type="caution">
    <text evidence="5">The sequence shown here is derived from an EMBL/GenBank/DDBJ whole genome shotgun (WGS) entry which is preliminary data.</text>
</comment>
<feature type="region of interest" description="Disordered" evidence="4">
    <location>
        <begin position="195"/>
        <end position="222"/>
    </location>
</feature>
<evidence type="ECO:0000256" key="3">
    <source>
        <dbReference type="ARBA" id="ARBA00022737"/>
    </source>
</evidence>
<feature type="compositionally biased region" description="Low complexity" evidence="4">
    <location>
        <begin position="329"/>
        <end position="355"/>
    </location>
</feature>
<feature type="compositionally biased region" description="Low complexity" evidence="4">
    <location>
        <begin position="843"/>
        <end position="855"/>
    </location>
</feature>
<dbReference type="Gene3D" id="3.80.10.10">
    <property type="entry name" value="Ribonuclease Inhibitor"/>
    <property type="match status" value="1"/>
</dbReference>
<name>A0AAD3E0C7_9CHLO</name>
<protein>
    <submittedName>
        <fullName evidence="5">Uncharacterized protein</fullName>
    </submittedName>
</protein>
<feature type="region of interest" description="Disordered" evidence="4">
    <location>
        <begin position="246"/>
        <end position="371"/>
    </location>
</feature>
<proteinExistence type="predicted"/>
<feature type="compositionally biased region" description="Pro residues" evidence="4">
    <location>
        <begin position="586"/>
        <end position="596"/>
    </location>
</feature>
<reference evidence="5 6" key="1">
    <citation type="journal article" date="2021" name="Sci. Rep.">
        <title>Genome sequencing of the multicellular alga Astrephomene provides insights into convergent evolution of germ-soma differentiation.</title>
        <authorList>
            <person name="Yamashita S."/>
            <person name="Yamamoto K."/>
            <person name="Matsuzaki R."/>
            <person name="Suzuki S."/>
            <person name="Yamaguchi H."/>
            <person name="Hirooka S."/>
            <person name="Minakuchi Y."/>
            <person name="Miyagishima S."/>
            <person name="Kawachi M."/>
            <person name="Toyoda A."/>
            <person name="Nozaki H."/>
        </authorList>
    </citation>
    <scope>NUCLEOTIDE SEQUENCE [LARGE SCALE GENOMIC DNA]</scope>
    <source>
        <strain evidence="5 6">NIES-4017</strain>
    </source>
</reference>
<evidence type="ECO:0000256" key="4">
    <source>
        <dbReference type="SAM" id="MobiDB-lite"/>
    </source>
</evidence>
<dbReference type="InterPro" id="IPR001611">
    <property type="entry name" value="Leu-rich_rpt"/>
</dbReference>
<dbReference type="EMBL" id="BMAR01000049">
    <property type="protein sequence ID" value="GFR51360.1"/>
    <property type="molecule type" value="Genomic_DNA"/>
</dbReference>
<feature type="region of interest" description="Disordered" evidence="4">
    <location>
        <begin position="931"/>
        <end position="951"/>
    </location>
</feature>
<sequence length="991" mass="97849">MSITAWDIKEAAFSSDIKEVEELILTNKGATDVGSLSQAVNLRSLSLAFNSLSSLSGLAPLLQLQSLNVSHNQLASLKGLQALSSLVNLNASHNKIVSLAPLSGLTSLADLWLQNNAVSAPGELRVLGTLPGLQRLAIANNSVAKALPADHLRLVALRLCPGLKLIDGRPVEAAEREASERLDIDVLLAARPAAPGSAPAATPTLGSLGSLGSSRTGVGGRAPSYSGVGEVLPPRAAAGGAAAAAAVGSGRSRTVDRPLSNSSQRSAGAGTPDSQLPASRARRRQRCSSFTAGGSTGGAADPNDNEYGGSGGGCGSAGTQAAPALESMTSFSSTASSSTASAGAAGSGSSRGAALRGRRPPLPGGGGLKPAAQLAGTQFQAVLDALPRFDETKLPSRYSGAQVPRSRAPAPVKPPPEAQLVDYETKYPAQRGGGRAVVVRRDGSAAAFWPGGDMAVTVDAEYGMTTAAAAEVALGSRGSGDVGDASGGGGGGGSPMASAAAATTPLSYKMMVMYRAGGIAVSWDAAGGFVQYPSGGLMLMYSRTTGSGTCYSPSGDITRRWRDADADASPQPITIALPFPLAGASSPPPPPPPPPAHIDMQLDPHLGIRFVSATHTLELYLCCEGLRYRFRCGRNMPEDVWNPPPGRGDGSGGGSGSLTSASSLTTPYDSQPSTPTSSRATAGRFSGAEDSTAEEGLPPPAFLRNLARQGGAGTHRPTGAAARQASQAVAAAAAITDGGGGGGADCPCISSITAGLQALEEGLQAWLARDTKAKASGSALPSMSGADISPMGTGSTAPTSAAAAAAAVKPSPLKGRRTGGGSGVSAVRALAAEAADAGAVEAADAPADAASPAGSADRRQGSFRQRRTSSGLATAARPPSSPAVPSAGGRLFDGAADGDPVVNGGSTAGEEEAAIKAAVAAVDLMQLSTHGGDAASCTAAGEEEGGSGARGGIDSGVAAQLAAARKLAADSLAAAMAAANAASLIGSGSTS</sequence>
<keyword evidence="3" id="KW-0677">Repeat</keyword>
<keyword evidence="6" id="KW-1185">Reference proteome</keyword>
<feature type="region of interest" description="Disordered" evidence="4">
    <location>
        <begin position="476"/>
        <end position="499"/>
    </location>
</feature>
<feature type="compositionally biased region" description="Low complexity" evidence="4">
    <location>
        <begin position="195"/>
        <end position="216"/>
    </location>
</feature>
<dbReference type="InterPro" id="IPR032675">
    <property type="entry name" value="LRR_dom_sf"/>
</dbReference>
<dbReference type="SUPFAM" id="SSF52075">
    <property type="entry name" value="Outer arm dynein light chain 1"/>
    <property type="match status" value="1"/>
</dbReference>
<dbReference type="AlphaFoldDB" id="A0AAD3E0C7"/>
<evidence type="ECO:0000313" key="6">
    <source>
        <dbReference type="Proteomes" id="UP001054857"/>
    </source>
</evidence>
<organism evidence="5 6">
    <name type="scientific">Astrephomene gubernaculifera</name>
    <dbReference type="NCBI Taxonomy" id="47775"/>
    <lineage>
        <taxon>Eukaryota</taxon>
        <taxon>Viridiplantae</taxon>
        <taxon>Chlorophyta</taxon>
        <taxon>core chlorophytes</taxon>
        <taxon>Chlorophyceae</taxon>
        <taxon>CS clade</taxon>
        <taxon>Chlamydomonadales</taxon>
        <taxon>Astrephomenaceae</taxon>
        <taxon>Astrephomene</taxon>
    </lineage>
</organism>
<feature type="region of interest" description="Disordered" evidence="4">
    <location>
        <begin position="397"/>
        <end position="417"/>
    </location>
</feature>
<evidence type="ECO:0000313" key="5">
    <source>
        <dbReference type="EMBL" id="GFR51360.1"/>
    </source>
</evidence>
<feature type="compositionally biased region" description="Gly residues" evidence="4">
    <location>
        <begin position="647"/>
        <end position="656"/>
    </location>
</feature>
<comment type="subcellular location">
    <subcellularLocation>
        <location evidence="1">Cytoplasm</location>
        <location evidence="1">Cytoskeleton</location>
        <location evidence="1">Cilium axoneme</location>
    </subcellularLocation>
</comment>
<keyword evidence="2" id="KW-0433">Leucine-rich repeat</keyword>
<dbReference type="PANTHER" id="PTHR18849">
    <property type="entry name" value="LEUCINE RICH REPEAT PROTEIN"/>
    <property type="match status" value="1"/>
</dbReference>
<feature type="compositionally biased region" description="Polar residues" evidence="4">
    <location>
        <begin position="259"/>
        <end position="277"/>
    </location>
</feature>
<feature type="compositionally biased region" description="Polar residues" evidence="4">
    <location>
        <begin position="664"/>
        <end position="680"/>
    </location>
</feature>
<evidence type="ECO:0000256" key="1">
    <source>
        <dbReference type="ARBA" id="ARBA00004430"/>
    </source>
</evidence>
<dbReference type="GO" id="GO:0005930">
    <property type="term" value="C:axoneme"/>
    <property type="evidence" value="ECO:0007669"/>
    <property type="project" value="UniProtKB-SubCell"/>
</dbReference>
<dbReference type="SMART" id="SM00365">
    <property type="entry name" value="LRR_SD22"/>
    <property type="match status" value="3"/>
</dbReference>
<dbReference type="PANTHER" id="PTHR18849:SF0">
    <property type="entry name" value="CILIA- AND FLAGELLA-ASSOCIATED PROTEIN 410-RELATED"/>
    <property type="match status" value="1"/>
</dbReference>
<feature type="region of interest" description="Disordered" evidence="4">
    <location>
        <begin position="843"/>
        <end position="907"/>
    </location>
</feature>
<feature type="compositionally biased region" description="Low complexity" evidence="4">
    <location>
        <begin position="875"/>
        <end position="887"/>
    </location>
</feature>
<feature type="region of interest" description="Disordered" evidence="4">
    <location>
        <begin position="778"/>
        <end position="797"/>
    </location>
</feature>
<dbReference type="Proteomes" id="UP001054857">
    <property type="component" value="Unassembled WGS sequence"/>
</dbReference>
<evidence type="ECO:0000256" key="2">
    <source>
        <dbReference type="ARBA" id="ARBA00022614"/>
    </source>
</evidence>
<feature type="region of interest" description="Disordered" evidence="4">
    <location>
        <begin position="578"/>
        <end position="600"/>
    </location>
</feature>
<gene>
    <name evidence="5" type="ORF">Agub_g13784</name>
</gene>